<comment type="caution">
    <text evidence="2">The sequence shown here is derived from an EMBL/GenBank/DDBJ whole genome shotgun (WGS) entry which is preliminary data.</text>
</comment>
<feature type="signal peptide" evidence="1">
    <location>
        <begin position="1"/>
        <end position="34"/>
    </location>
</feature>
<organism evidence="2 3">
    <name type="scientific">Nocardia rhizosphaerihabitans</name>
    <dbReference type="NCBI Taxonomy" id="1691570"/>
    <lineage>
        <taxon>Bacteria</taxon>
        <taxon>Bacillati</taxon>
        <taxon>Actinomycetota</taxon>
        <taxon>Actinomycetes</taxon>
        <taxon>Mycobacteriales</taxon>
        <taxon>Nocardiaceae</taxon>
        <taxon>Nocardia</taxon>
    </lineage>
</organism>
<feature type="chain" id="PRO_5046967440" evidence="1">
    <location>
        <begin position="35"/>
        <end position="195"/>
    </location>
</feature>
<evidence type="ECO:0000256" key="1">
    <source>
        <dbReference type="SAM" id="SignalP"/>
    </source>
</evidence>
<evidence type="ECO:0000313" key="3">
    <source>
        <dbReference type="Proteomes" id="UP000658127"/>
    </source>
</evidence>
<sequence>MTTRRCVAGITWWERTRIRTIPAVMLVAALTSVAACGGDSDTARQDGAASTTRLLEAAATTVDPTTPDGVAVVALREVYTWNPATEQQGDSLQRARKWLGPSMIRMLDSSAGTTDTPKPTLQWADWGKAKAHVEAFTFASGEQAPPSADPTVAQYKIGIEQTVVYPNGRTEALPPSTVIATVVQTPQGWRLDAFR</sequence>
<reference evidence="3" key="1">
    <citation type="journal article" date="2019" name="Int. J. Syst. Evol. Microbiol.">
        <title>The Global Catalogue of Microorganisms (GCM) 10K type strain sequencing project: providing services to taxonomists for standard genome sequencing and annotation.</title>
        <authorList>
            <consortium name="The Broad Institute Genomics Platform"/>
            <consortium name="The Broad Institute Genome Sequencing Center for Infectious Disease"/>
            <person name="Wu L."/>
            <person name="Ma J."/>
        </authorList>
    </citation>
    <scope>NUCLEOTIDE SEQUENCE [LARGE SCALE GENOMIC DNA]</scope>
    <source>
        <strain evidence="3">CGMCC 4.7329</strain>
    </source>
</reference>
<dbReference type="Proteomes" id="UP000658127">
    <property type="component" value="Unassembled WGS sequence"/>
</dbReference>
<accession>A0ABQ2K9H1</accession>
<name>A0ABQ2K9H1_9NOCA</name>
<proteinExistence type="predicted"/>
<keyword evidence="3" id="KW-1185">Reference proteome</keyword>
<evidence type="ECO:0000313" key="2">
    <source>
        <dbReference type="EMBL" id="GGN69326.1"/>
    </source>
</evidence>
<keyword evidence="1" id="KW-0732">Signal</keyword>
<protein>
    <submittedName>
        <fullName evidence="2">Uncharacterized protein</fullName>
    </submittedName>
</protein>
<dbReference type="EMBL" id="BMNE01000001">
    <property type="protein sequence ID" value="GGN69326.1"/>
    <property type="molecule type" value="Genomic_DNA"/>
</dbReference>
<gene>
    <name evidence="2" type="ORF">GCM10011610_07440</name>
</gene>